<evidence type="ECO:0000313" key="3">
    <source>
        <dbReference type="Proteomes" id="UP001151760"/>
    </source>
</evidence>
<dbReference type="Gene3D" id="2.40.70.10">
    <property type="entry name" value="Acid Proteases"/>
    <property type="match status" value="1"/>
</dbReference>
<protein>
    <submittedName>
        <fullName evidence="2">Retrotransposon ORF1</fullName>
    </submittedName>
</protein>
<proteinExistence type="predicted"/>
<evidence type="ECO:0000256" key="1">
    <source>
        <dbReference type="SAM" id="MobiDB-lite"/>
    </source>
</evidence>
<accession>A0ABQ5GKR7</accession>
<dbReference type="PANTHER" id="PTHR33067">
    <property type="entry name" value="RNA-DIRECTED DNA POLYMERASE-RELATED"/>
    <property type="match status" value="1"/>
</dbReference>
<sequence length="502" mass="57244">MGDKNPIRTLGDYFKPSHEGYRNTIELPVGNNVVPLRSDTIQRTIDQSAGGKLRDLNAEESWALLEDLSLYDNESWNDPMDFAKPVKAITLPQDVPSTSDRRLIELKTQVQLLMEAYLAPTQPTQVNKITTSCDLQWSPRHSINAITIHPKQPEESQVNEPDVGQEEKGNLGNTNSNPYPQPDPLASIATEQVQKLNSMLESLRLVPRSFNAKFVCSKGDDLEVMFIEIIRDDDEPRKKGPNEGKGAASEEPAVEYFDTLLTRDELTYHKYLMSGPIPSIFLRNPIITEGCPSNLKIPCNIKHVHIKKSYIDLNSSFNIMTQMMYNWIMRRKLYPRKNANEGISNFIGRIKGMHVFVGNFIYVVDFMVVEDISSIIDPRLSQVVLGRPFIKISNMSPDLPEGVVRFTNKNDEVAYNMPHKIEQYNSLSNLEKEHTKSVYLRNEEGKRKGVDHVISKILGFYKECLELGPEYVIGLDDEGEVTLYLMRRSLEVLRKFHWTILG</sequence>
<feature type="region of interest" description="Disordered" evidence="1">
    <location>
        <begin position="148"/>
        <end position="185"/>
    </location>
</feature>
<dbReference type="EMBL" id="BQNB010018590">
    <property type="protein sequence ID" value="GJT76059.1"/>
    <property type="molecule type" value="Genomic_DNA"/>
</dbReference>
<comment type="caution">
    <text evidence="2">The sequence shown here is derived from an EMBL/GenBank/DDBJ whole genome shotgun (WGS) entry which is preliminary data.</text>
</comment>
<dbReference type="Proteomes" id="UP001151760">
    <property type="component" value="Unassembled WGS sequence"/>
</dbReference>
<dbReference type="InterPro" id="IPR021109">
    <property type="entry name" value="Peptidase_aspartic_dom_sf"/>
</dbReference>
<name>A0ABQ5GKR7_9ASTR</name>
<evidence type="ECO:0000313" key="2">
    <source>
        <dbReference type="EMBL" id="GJT76059.1"/>
    </source>
</evidence>
<organism evidence="2 3">
    <name type="scientific">Tanacetum coccineum</name>
    <dbReference type="NCBI Taxonomy" id="301880"/>
    <lineage>
        <taxon>Eukaryota</taxon>
        <taxon>Viridiplantae</taxon>
        <taxon>Streptophyta</taxon>
        <taxon>Embryophyta</taxon>
        <taxon>Tracheophyta</taxon>
        <taxon>Spermatophyta</taxon>
        <taxon>Magnoliopsida</taxon>
        <taxon>eudicotyledons</taxon>
        <taxon>Gunneridae</taxon>
        <taxon>Pentapetalae</taxon>
        <taxon>asterids</taxon>
        <taxon>campanulids</taxon>
        <taxon>Asterales</taxon>
        <taxon>Asteraceae</taxon>
        <taxon>Asteroideae</taxon>
        <taxon>Anthemideae</taxon>
        <taxon>Anthemidinae</taxon>
        <taxon>Tanacetum</taxon>
    </lineage>
</organism>
<dbReference type="PANTHER" id="PTHR33067:SF31">
    <property type="entry name" value="RNA-DIRECTED DNA POLYMERASE"/>
    <property type="match status" value="1"/>
</dbReference>
<reference evidence="2" key="2">
    <citation type="submission" date="2022-01" db="EMBL/GenBank/DDBJ databases">
        <authorList>
            <person name="Yamashiro T."/>
            <person name="Shiraishi A."/>
            <person name="Satake H."/>
            <person name="Nakayama K."/>
        </authorList>
    </citation>
    <scope>NUCLEOTIDE SEQUENCE</scope>
</reference>
<keyword evidence="3" id="KW-1185">Reference proteome</keyword>
<gene>
    <name evidence="2" type="ORF">Tco_1042784</name>
</gene>
<reference evidence="2" key="1">
    <citation type="journal article" date="2022" name="Int. J. Mol. Sci.">
        <title>Draft Genome of Tanacetum Coccineum: Genomic Comparison of Closely Related Tanacetum-Family Plants.</title>
        <authorList>
            <person name="Yamashiro T."/>
            <person name="Shiraishi A."/>
            <person name="Nakayama K."/>
            <person name="Satake H."/>
        </authorList>
    </citation>
    <scope>NUCLEOTIDE SEQUENCE</scope>
</reference>